<dbReference type="PIRSF" id="PIRSF006603">
    <property type="entry name" value="DinF"/>
    <property type="match status" value="1"/>
</dbReference>
<gene>
    <name evidence="8" type="ORF">GCM10010919_15500</name>
</gene>
<keyword evidence="3" id="KW-1003">Cell membrane</keyword>
<dbReference type="InterPro" id="IPR002528">
    <property type="entry name" value="MATE_fam"/>
</dbReference>
<feature type="transmembrane region" description="Helical" evidence="7">
    <location>
        <begin position="272"/>
        <end position="298"/>
    </location>
</feature>
<keyword evidence="4 7" id="KW-0812">Transmembrane</keyword>
<keyword evidence="2" id="KW-0813">Transport</keyword>
<feature type="transmembrane region" description="Helical" evidence="7">
    <location>
        <begin position="166"/>
        <end position="186"/>
    </location>
</feature>
<accession>A0ABQ3KYM4</accession>
<dbReference type="PANTHER" id="PTHR43549:SF3">
    <property type="entry name" value="MULTIDRUG RESISTANCE PROTEIN YPNP-RELATED"/>
    <property type="match status" value="1"/>
</dbReference>
<evidence type="ECO:0000256" key="2">
    <source>
        <dbReference type="ARBA" id="ARBA00022448"/>
    </source>
</evidence>
<sequence>MKQNALLTASIAPLLKRLTWPVMGGMLTLMSFNLVDTFFISLLGTQQLAAISFTFPVTFTLISLAIGLSIGTSAVIAKALGSGNEDDAKSDSLSALWLSAILVFVLALLGLLFLDPLFLLLGASDEILLYIREYMVIWLAGSVLLVSPMIGNAILRAAGETKIPSLVMASGGLVNAVLDPILIFGFGPIPSMAMQGAALATVISWLTGFVFIIYWLSVKRGLLTRWFLPWRQWLSICRKILHIGLPAAGANMLTPLAMAVLTAIMASYGPEAVAAFGVGARIESIACLVVLALSMTLPPVISQNFGAAQFSRVKQAYELCCRFVLGWQAVIYLILALLAYPISALFTDHPQVAEYLRWFIWIMPVAYGLQGIIILTNSSFNALHLPAKAVVLSVFRLFICYVPLAWVGGVLFGVVGVFIGCIIANLITASVAYYWYHRVLQRFA</sequence>
<name>A0ABQ3KYM4_9ALTE</name>
<dbReference type="InterPro" id="IPR048279">
    <property type="entry name" value="MdtK-like"/>
</dbReference>
<feature type="transmembrane region" description="Helical" evidence="7">
    <location>
        <begin position="319"/>
        <end position="343"/>
    </location>
</feature>
<feature type="transmembrane region" description="Helical" evidence="7">
    <location>
        <begin position="387"/>
        <end position="406"/>
    </location>
</feature>
<evidence type="ECO:0000256" key="1">
    <source>
        <dbReference type="ARBA" id="ARBA00004429"/>
    </source>
</evidence>
<dbReference type="EMBL" id="BNAO01000003">
    <property type="protein sequence ID" value="GHG67068.1"/>
    <property type="molecule type" value="Genomic_DNA"/>
</dbReference>
<keyword evidence="9" id="KW-1185">Reference proteome</keyword>
<dbReference type="InterPro" id="IPR052031">
    <property type="entry name" value="Membrane_Transporter-Flippase"/>
</dbReference>
<feature type="transmembrane region" description="Helical" evidence="7">
    <location>
        <begin position="93"/>
        <end position="114"/>
    </location>
</feature>
<dbReference type="Pfam" id="PF01554">
    <property type="entry name" value="MatE"/>
    <property type="match status" value="2"/>
</dbReference>
<comment type="caution">
    <text evidence="8">The sequence shown here is derived from an EMBL/GenBank/DDBJ whole genome shotgun (WGS) entry which is preliminary data.</text>
</comment>
<dbReference type="PANTHER" id="PTHR43549">
    <property type="entry name" value="MULTIDRUG RESISTANCE PROTEIN YPNP-RELATED"/>
    <property type="match status" value="1"/>
</dbReference>
<feature type="transmembrane region" description="Helical" evidence="7">
    <location>
        <begin position="412"/>
        <end position="436"/>
    </location>
</feature>
<feature type="transmembrane region" description="Helical" evidence="7">
    <location>
        <begin position="134"/>
        <end position="154"/>
    </location>
</feature>
<evidence type="ECO:0000313" key="9">
    <source>
        <dbReference type="Proteomes" id="UP000659697"/>
    </source>
</evidence>
<dbReference type="NCBIfam" id="TIGR00797">
    <property type="entry name" value="matE"/>
    <property type="match status" value="1"/>
</dbReference>
<evidence type="ECO:0000256" key="3">
    <source>
        <dbReference type="ARBA" id="ARBA00022475"/>
    </source>
</evidence>
<reference evidence="9" key="1">
    <citation type="journal article" date="2019" name="Int. J. Syst. Evol. Microbiol.">
        <title>The Global Catalogue of Microorganisms (GCM) 10K type strain sequencing project: providing services to taxonomists for standard genome sequencing and annotation.</title>
        <authorList>
            <consortium name="The Broad Institute Genomics Platform"/>
            <consortium name="The Broad Institute Genome Sequencing Center for Infectious Disease"/>
            <person name="Wu L."/>
            <person name="Ma J."/>
        </authorList>
    </citation>
    <scope>NUCLEOTIDE SEQUENCE [LARGE SCALE GENOMIC DNA]</scope>
    <source>
        <strain evidence="9">CGMCC 1.7003</strain>
    </source>
</reference>
<keyword evidence="6 7" id="KW-0472">Membrane</keyword>
<evidence type="ECO:0000256" key="5">
    <source>
        <dbReference type="ARBA" id="ARBA00022989"/>
    </source>
</evidence>
<comment type="subcellular location">
    <subcellularLocation>
        <location evidence="1">Cell inner membrane</location>
        <topology evidence="1">Multi-pass membrane protein</topology>
    </subcellularLocation>
</comment>
<feature type="transmembrane region" description="Helical" evidence="7">
    <location>
        <begin position="48"/>
        <end position="81"/>
    </location>
</feature>
<evidence type="ECO:0000313" key="8">
    <source>
        <dbReference type="EMBL" id="GHG67068.1"/>
    </source>
</evidence>
<feature type="transmembrane region" description="Helical" evidence="7">
    <location>
        <begin position="240"/>
        <end position="266"/>
    </location>
</feature>
<feature type="transmembrane region" description="Helical" evidence="7">
    <location>
        <begin position="192"/>
        <end position="216"/>
    </location>
</feature>
<keyword evidence="5 7" id="KW-1133">Transmembrane helix</keyword>
<feature type="transmembrane region" description="Helical" evidence="7">
    <location>
        <begin position="355"/>
        <end position="375"/>
    </location>
</feature>
<evidence type="ECO:0000256" key="4">
    <source>
        <dbReference type="ARBA" id="ARBA00022692"/>
    </source>
</evidence>
<proteinExistence type="predicted"/>
<organism evidence="8 9">
    <name type="scientific">Alishewanella longhuensis</name>
    <dbReference type="NCBI Taxonomy" id="1091037"/>
    <lineage>
        <taxon>Bacteria</taxon>
        <taxon>Pseudomonadati</taxon>
        <taxon>Pseudomonadota</taxon>
        <taxon>Gammaproteobacteria</taxon>
        <taxon>Alteromonadales</taxon>
        <taxon>Alteromonadaceae</taxon>
        <taxon>Alishewanella</taxon>
    </lineage>
</organism>
<evidence type="ECO:0000256" key="7">
    <source>
        <dbReference type="SAM" id="Phobius"/>
    </source>
</evidence>
<dbReference type="Proteomes" id="UP000659697">
    <property type="component" value="Unassembled WGS sequence"/>
</dbReference>
<evidence type="ECO:0000256" key="6">
    <source>
        <dbReference type="ARBA" id="ARBA00023136"/>
    </source>
</evidence>
<protein>
    <submittedName>
        <fullName evidence="8">MATE family efflux transporter</fullName>
    </submittedName>
</protein>
<dbReference type="RefSeq" id="WP_189431978.1">
    <property type="nucleotide sequence ID" value="NZ_BNAO01000003.1"/>
</dbReference>